<evidence type="ECO:0000313" key="2">
    <source>
        <dbReference type="Proteomes" id="UP001152049"/>
    </source>
</evidence>
<organism evidence="1 2">
    <name type="scientific">Fusarium torreyae</name>
    <dbReference type="NCBI Taxonomy" id="1237075"/>
    <lineage>
        <taxon>Eukaryota</taxon>
        <taxon>Fungi</taxon>
        <taxon>Dikarya</taxon>
        <taxon>Ascomycota</taxon>
        <taxon>Pezizomycotina</taxon>
        <taxon>Sordariomycetes</taxon>
        <taxon>Hypocreomycetidae</taxon>
        <taxon>Hypocreales</taxon>
        <taxon>Nectriaceae</taxon>
        <taxon>Fusarium</taxon>
    </lineage>
</organism>
<gene>
    <name evidence="1" type="ORF">NW762_013809</name>
</gene>
<dbReference type="Proteomes" id="UP001152049">
    <property type="component" value="Unassembled WGS sequence"/>
</dbReference>
<dbReference type="OrthoDB" id="4537670at2759"/>
<reference evidence="1" key="1">
    <citation type="submission" date="2022-09" db="EMBL/GenBank/DDBJ databases">
        <title>Fusarium specimens isolated from Avocado Roots.</title>
        <authorList>
            <person name="Stajich J."/>
            <person name="Roper C."/>
            <person name="Heimlech-Rivalta G."/>
        </authorList>
    </citation>
    <scope>NUCLEOTIDE SEQUENCE</scope>
    <source>
        <strain evidence="1">CF00136</strain>
    </source>
</reference>
<sequence>MVVEKGNKIFIPADQLTATEVKVEWQQSFSQHSEQYYTVPFFNKDQGNEESVIFIQKSYLEALKGKKAPGDDLTVIVDDSFQYGQNKEKTKRWLAFHNKKNEAYQWRFVEGLKSKLGQGALKFANGFFPSIDLGLLKGLFGDYLHNF</sequence>
<dbReference type="AlphaFoldDB" id="A0A9W8RLQ0"/>
<comment type="caution">
    <text evidence="1">The sequence shown here is derived from an EMBL/GenBank/DDBJ whole genome shotgun (WGS) entry which is preliminary data.</text>
</comment>
<proteinExistence type="predicted"/>
<evidence type="ECO:0000313" key="1">
    <source>
        <dbReference type="EMBL" id="KAJ4246064.1"/>
    </source>
</evidence>
<accession>A0A9W8RLQ0</accession>
<protein>
    <submittedName>
        <fullName evidence="1">Uncharacterized protein</fullName>
    </submittedName>
</protein>
<keyword evidence="2" id="KW-1185">Reference proteome</keyword>
<name>A0A9W8RLQ0_9HYPO</name>
<dbReference type="EMBL" id="JAOQAZ010000044">
    <property type="protein sequence ID" value="KAJ4246064.1"/>
    <property type="molecule type" value="Genomic_DNA"/>
</dbReference>